<dbReference type="Pfam" id="PF19295">
    <property type="entry name" value="SufBD_N"/>
    <property type="match status" value="1"/>
</dbReference>
<dbReference type="NCBIfam" id="TIGR01981">
    <property type="entry name" value="sufD"/>
    <property type="match status" value="1"/>
</dbReference>
<dbReference type="InterPro" id="IPR000825">
    <property type="entry name" value="SUF_FeS_clus_asmbl_SufBD_core"/>
</dbReference>
<dbReference type="GO" id="GO:0016226">
    <property type="term" value="P:iron-sulfur cluster assembly"/>
    <property type="evidence" value="ECO:0007669"/>
    <property type="project" value="InterPro"/>
</dbReference>
<proteinExistence type="inferred from homology"/>
<comment type="caution">
    <text evidence="4">The sequence shown here is derived from an EMBL/GenBank/DDBJ whole genome shotgun (WGS) entry which is preliminary data.</text>
</comment>
<dbReference type="Proteomes" id="UP001139409">
    <property type="component" value="Unassembled WGS sequence"/>
</dbReference>
<dbReference type="InterPro" id="IPR011542">
    <property type="entry name" value="SUF_FeS_clus_asmbl_SufD"/>
</dbReference>
<dbReference type="RefSeq" id="WP_225696645.1">
    <property type="nucleotide sequence ID" value="NZ_JAIXNE010000001.1"/>
</dbReference>
<evidence type="ECO:0000256" key="1">
    <source>
        <dbReference type="ARBA" id="ARBA00043967"/>
    </source>
</evidence>
<dbReference type="AlphaFoldDB" id="A0A9X1HNN6"/>
<dbReference type="InterPro" id="IPR045595">
    <property type="entry name" value="SufBD_N"/>
</dbReference>
<dbReference type="Pfam" id="PF01458">
    <property type="entry name" value="SUFBD_core"/>
    <property type="match status" value="1"/>
</dbReference>
<evidence type="ECO:0000313" key="5">
    <source>
        <dbReference type="Proteomes" id="UP001139409"/>
    </source>
</evidence>
<dbReference type="EMBL" id="JAIXNE010000001">
    <property type="protein sequence ID" value="MCA6073529.1"/>
    <property type="molecule type" value="Genomic_DNA"/>
</dbReference>
<evidence type="ECO:0000313" key="4">
    <source>
        <dbReference type="EMBL" id="MCA6073529.1"/>
    </source>
</evidence>
<feature type="domain" description="SUF system FeS cluster assembly SufBD N-terminal" evidence="3">
    <location>
        <begin position="6"/>
        <end position="164"/>
    </location>
</feature>
<keyword evidence="5" id="KW-1185">Reference proteome</keyword>
<sequence length="432" mass="48486">MTEMMEHIKELFAADEAAMNGSASPVLQDVRKKAFTVFEKQGIPGKKHEEYKYTDLSKVYLKFNDIVPGKQSTASAENISIDGISANELVFVNGRFNAEQSKIIDKALEVSDLTEALKNNVVAQKAYGRTGDLEKEPFLALNTAFSRSGVFIHVPGNVRLEHPVILHHFTDASEKQLTYVRHLVVAENCSEATFIEKFDSKGSEEFLLNTVTETFVASNASIHWFKIQNDQAQSYIIDQLQVYQERDSRYAATTITLNGNTIRNNVNIALDGENCETHLYGLYAIDGKTHIDNHTSVDHIKPHSFSNELYKGILDDQAGGVFNGKVFVRQEAQKTNAFQSNKNILLSDEATVNTKPQLEIWADDVKCSHGCTTGQIDQEALFYLRSRGLSEKSARALMLYAFALETIDHVESEPLKKYLESLISHKLNFKFS</sequence>
<name>A0A9X1HNN6_9BACT</name>
<dbReference type="InterPro" id="IPR037284">
    <property type="entry name" value="SUF_FeS_clus_asmbl_SufBD_sf"/>
</dbReference>
<dbReference type="InterPro" id="IPR055346">
    <property type="entry name" value="Fe-S_cluster_assembly_SufBD"/>
</dbReference>
<comment type="similarity">
    <text evidence="1">Belongs to the iron-sulfur cluster assembly SufBD family.</text>
</comment>
<protein>
    <submittedName>
        <fullName evidence="4">Fe-S cluster assembly protein SufD</fullName>
    </submittedName>
</protein>
<organism evidence="4 5">
    <name type="scientific">Fulvivirga sedimenti</name>
    <dbReference type="NCBI Taxonomy" id="2879465"/>
    <lineage>
        <taxon>Bacteria</taxon>
        <taxon>Pseudomonadati</taxon>
        <taxon>Bacteroidota</taxon>
        <taxon>Cytophagia</taxon>
        <taxon>Cytophagales</taxon>
        <taxon>Fulvivirgaceae</taxon>
        <taxon>Fulvivirga</taxon>
    </lineage>
</organism>
<dbReference type="PANTHER" id="PTHR43575:SF1">
    <property type="entry name" value="PROTEIN ABCI7, CHLOROPLASTIC"/>
    <property type="match status" value="1"/>
</dbReference>
<gene>
    <name evidence="4" type="primary">sufD</name>
    <name evidence="4" type="ORF">LDX50_01560</name>
</gene>
<accession>A0A9X1HNN6</accession>
<dbReference type="PANTHER" id="PTHR43575">
    <property type="entry name" value="PROTEIN ABCI7, CHLOROPLASTIC"/>
    <property type="match status" value="1"/>
</dbReference>
<dbReference type="SUPFAM" id="SSF101960">
    <property type="entry name" value="Stabilizer of iron transporter SufD"/>
    <property type="match status" value="1"/>
</dbReference>
<evidence type="ECO:0000259" key="3">
    <source>
        <dbReference type="Pfam" id="PF19295"/>
    </source>
</evidence>
<feature type="domain" description="SUF system FeS cluster assembly SufBD core" evidence="2">
    <location>
        <begin position="173"/>
        <end position="402"/>
    </location>
</feature>
<evidence type="ECO:0000259" key="2">
    <source>
        <dbReference type="Pfam" id="PF01458"/>
    </source>
</evidence>
<reference evidence="4" key="1">
    <citation type="submission" date="2021-09" db="EMBL/GenBank/DDBJ databases">
        <title>Fulvivirga sp. isolated from coastal sediment.</title>
        <authorList>
            <person name="Yu H."/>
        </authorList>
    </citation>
    <scope>NUCLEOTIDE SEQUENCE</scope>
    <source>
        <strain evidence="4">1062</strain>
    </source>
</reference>